<dbReference type="AlphaFoldDB" id="A0A2V3PTU1"/>
<evidence type="ECO:0000313" key="1">
    <source>
        <dbReference type="EMBL" id="PXV69029.1"/>
    </source>
</evidence>
<proteinExistence type="predicted"/>
<accession>A0A2V3PTU1</accession>
<keyword evidence="2" id="KW-1185">Reference proteome</keyword>
<dbReference type="OrthoDB" id="996034at2"/>
<dbReference type="EMBL" id="QICL01000001">
    <property type="protein sequence ID" value="PXV69029.1"/>
    <property type="molecule type" value="Genomic_DNA"/>
</dbReference>
<sequence length="259" mass="27968">MLKYRILFINIIVSLVISLPSYCQIGINTENPKYLFHLDGLGNNATSGSVSASQLLDDVVVDNNGNVGLGAAPTVKLEVKGSLFLAGTGLEPEMRLISDANGYATWRSIENLLNPIEAVTKGLLYGDPTGLTDPNVADPARTYTWTASQINAWTNLTRTSIKVTPGTWLVYASMGLTGTPAAIGNNFFWMQLRNKTTGAILETVGNLHEFTGGGWAKPQFMKLIVFQQNAELEIWVGNEAASSVNNRYGGSHFGAIKIL</sequence>
<name>A0A2V3PTU1_9BACT</name>
<evidence type="ECO:0000313" key="2">
    <source>
        <dbReference type="Proteomes" id="UP000247973"/>
    </source>
</evidence>
<dbReference type="Proteomes" id="UP000247973">
    <property type="component" value="Unassembled WGS sequence"/>
</dbReference>
<comment type="caution">
    <text evidence="1">The sequence shown here is derived from an EMBL/GenBank/DDBJ whole genome shotgun (WGS) entry which is preliminary data.</text>
</comment>
<dbReference type="RefSeq" id="WP_110308994.1">
    <property type="nucleotide sequence ID" value="NZ_QICL01000001.1"/>
</dbReference>
<organism evidence="1 2">
    <name type="scientific">Dysgonomonas alginatilytica</name>
    <dbReference type="NCBI Taxonomy" id="1605892"/>
    <lineage>
        <taxon>Bacteria</taxon>
        <taxon>Pseudomonadati</taxon>
        <taxon>Bacteroidota</taxon>
        <taxon>Bacteroidia</taxon>
        <taxon>Bacteroidales</taxon>
        <taxon>Dysgonomonadaceae</taxon>
        <taxon>Dysgonomonas</taxon>
    </lineage>
</organism>
<reference evidence="1 2" key="1">
    <citation type="submission" date="2018-03" db="EMBL/GenBank/DDBJ databases">
        <title>Genomic Encyclopedia of Archaeal and Bacterial Type Strains, Phase II (KMG-II): from individual species to whole genera.</title>
        <authorList>
            <person name="Goeker M."/>
        </authorList>
    </citation>
    <scope>NUCLEOTIDE SEQUENCE [LARGE SCALE GENOMIC DNA]</scope>
    <source>
        <strain evidence="1 2">DSM 100214</strain>
    </source>
</reference>
<protein>
    <submittedName>
        <fullName evidence="1">Uncharacterized protein</fullName>
    </submittedName>
</protein>
<gene>
    <name evidence="1" type="ORF">CLV62_101298</name>
</gene>